<sequence length="848" mass="101819">MFLCFEFFKKLELYTFYEEIENLYNSEKEGDVCNKATEHSGIEDPDVLAFLKNICGSLNLLLNSKKSPIYNIKSKDKHCIYFKYWLFDKFIVRGFDEHDINIIFDFLEKHKNGYMKLTSSDISCNYYRLTLQDIYDIKNIYDYSEILYNANIDNYDEISEDTEYLNYFKKGIYLYKSSKTRCYSDMINKYCNEFREYEKIHSKHKKELLSLSCREKLFSTLKKKERTSKDETPKDILDPVLHKLLVNNEIVEKKYLSKFYESLKEYSGTYTPNTCDSLEDYPTKGKGAICKLFGHVENIFKKWDDLTRTYEKLSVKETCDYLNYWLYGELGHLDATTCDIENFYFLWYKYSIDESRNIYKNKCYNEKYYGFNTEELRNKKKVFDFLVYYDTIKSKWKELKNDRKKEYCHYIKEIFELYKLMELKNDSRSYTEELKFFRNKFSSNTELHFLEENCSDMCLGFVFNNKHKTLCPFEENSAELVKAKLKKCEHLESSKVPGNVNKNNEDVYNFSGLPTATVYNELNGNMSTNTYYTICSELIPYDENHCGIYKLCNKLVRNLIKLYKMKHNGRIDRCEYIIHWLYHEVGKIPNVYSEDIYETVAVRVFFNVGYKILRKLGISDCFFNIFNINVDEQKEKKFLHDYFKNYEKMNGDNFCNNDKCKEYCEYISFINKLYQKYINSSCYCFTNDGCKEIYPYYFNCNDNYNPLKLFEKLQCNKFQEYHEKLEKVNTPVPEDHYVKMIAEISLKEPHLLNWGNKKTSIIPEVVYNKITSDPFYTFALGSFGFLGVFLILFILYKFTPMGSYFNNRDARNKESYFENFEKQFLEDEVPFKHGNTQNRRMRIAYHQA</sequence>
<evidence type="ECO:0000256" key="1">
    <source>
        <dbReference type="SAM" id="Phobius"/>
    </source>
</evidence>
<keyword evidence="1" id="KW-1133">Transmembrane helix</keyword>
<feature type="transmembrane region" description="Helical" evidence="1">
    <location>
        <begin position="775"/>
        <end position="796"/>
    </location>
</feature>
<evidence type="ECO:0000313" key="3">
    <source>
        <dbReference type="Proteomes" id="UP000242942"/>
    </source>
</evidence>
<name>A0A1D3JC90_PLAOA</name>
<dbReference type="VEuPathDB" id="PlasmoDB:POWCR01_000139500"/>
<accession>A0A1D3JC90</accession>
<evidence type="ECO:0000313" key="2">
    <source>
        <dbReference type="EMBL" id="SBT83264.1"/>
    </source>
</evidence>
<keyword evidence="1" id="KW-0812">Transmembrane</keyword>
<dbReference type="OrthoDB" id="382814at2759"/>
<organism evidence="2 3">
    <name type="scientific">Plasmodium ovale</name>
    <name type="common">malaria parasite P. ovale</name>
    <dbReference type="NCBI Taxonomy" id="36330"/>
    <lineage>
        <taxon>Eukaryota</taxon>
        <taxon>Sar</taxon>
        <taxon>Alveolata</taxon>
        <taxon>Apicomplexa</taxon>
        <taxon>Aconoidasida</taxon>
        <taxon>Haemosporida</taxon>
        <taxon>Plasmodiidae</taxon>
        <taxon>Plasmodium</taxon>
        <taxon>Plasmodium (Plasmodium)</taxon>
    </lineage>
</organism>
<protein>
    <submittedName>
        <fullName evidence="2">PIR protein</fullName>
    </submittedName>
</protein>
<dbReference type="VEuPathDB" id="PlasmoDB:PocGH01_00106300"/>
<dbReference type="AlphaFoldDB" id="A0A1D3JC90"/>
<dbReference type="Pfam" id="PF05795">
    <property type="entry name" value="Plasmodium_Vir"/>
    <property type="match status" value="3"/>
</dbReference>
<reference evidence="2 3" key="1">
    <citation type="submission" date="2016-06" db="EMBL/GenBank/DDBJ databases">
        <authorList>
            <consortium name="Pathogen Informatics"/>
        </authorList>
    </citation>
    <scope>NUCLEOTIDE SEQUENCE [LARGE SCALE GENOMIC DNA]</scope>
    <source>
        <strain evidence="2">PocGH01</strain>
    </source>
</reference>
<gene>
    <name evidence="2" type="primary">PocGH01_00106300</name>
    <name evidence="2" type="ORF">POCGH01_00106300</name>
</gene>
<dbReference type="EMBL" id="FLRI01000073">
    <property type="protein sequence ID" value="SBT83264.1"/>
    <property type="molecule type" value="Genomic_DNA"/>
</dbReference>
<dbReference type="Proteomes" id="UP000242942">
    <property type="component" value="Unassembled WGS sequence"/>
</dbReference>
<keyword evidence="3" id="KW-1185">Reference proteome</keyword>
<keyword evidence="1" id="KW-0472">Membrane</keyword>
<proteinExistence type="predicted"/>
<dbReference type="InterPro" id="IPR008780">
    <property type="entry name" value="Plasmodium_Vir"/>
</dbReference>